<accession>A0A7N0RJT8</accession>
<dbReference type="PANTHER" id="PTHR48460">
    <property type="entry name" value="RWP-RK DOMAIN-CONTAINING PROTEIN"/>
    <property type="match status" value="1"/>
</dbReference>
<dbReference type="EnsemblPlants" id="Kaladp0011s1132.2.v1.1">
    <property type="protein sequence ID" value="Kaladp0011s1132.2.v1.1.CDS.1"/>
    <property type="gene ID" value="Kaladp0011s1132.v1.1"/>
</dbReference>
<dbReference type="Gramene" id="Kaladp0011s1132.4.v1.1">
    <property type="protein sequence ID" value="Kaladp0011s1132.4.v1.1.CDS.1"/>
    <property type="gene ID" value="Kaladp0011s1132.v1.1"/>
</dbReference>
<reference evidence="2" key="1">
    <citation type="submission" date="2021-01" db="UniProtKB">
        <authorList>
            <consortium name="EnsemblPlants"/>
        </authorList>
    </citation>
    <scope>IDENTIFICATION</scope>
</reference>
<dbReference type="PANTHER" id="PTHR48460:SF1">
    <property type="entry name" value="RWP-RK DOMAIN-CONTAINING PROTEIN"/>
    <property type="match status" value="1"/>
</dbReference>
<dbReference type="Proteomes" id="UP000594263">
    <property type="component" value="Unplaced"/>
</dbReference>
<evidence type="ECO:0000313" key="3">
    <source>
        <dbReference type="Proteomes" id="UP000594263"/>
    </source>
</evidence>
<name>A0A7N0RJT8_KALFE</name>
<feature type="region of interest" description="Disordered" evidence="1">
    <location>
        <begin position="52"/>
        <end position="85"/>
    </location>
</feature>
<organism evidence="2 3">
    <name type="scientific">Kalanchoe fedtschenkoi</name>
    <name type="common">Lavender scallops</name>
    <name type="synonym">South American air plant</name>
    <dbReference type="NCBI Taxonomy" id="63787"/>
    <lineage>
        <taxon>Eukaryota</taxon>
        <taxon>Viridiplantae</taxon>
        <taxon>Streptophyta</taxon>
        <taxon>Embryophyta</taxon>
        <taxon>Tracheophyta</taxon>
        <taxon>Spermatophyta</taxon>
        <taxon>Magnoliopsida</taxon>
        <taxon>eudicotyledons</taxon>
        <taxon>Gunneridae</taxon>
        <taxon>Pentapetalae</taxon>
        <taxon>Saxifragales</taxon>
        <taxon>Crassulaceae</taxon>
        <taxon>Kalanchoe</taxon>
    </lineage>
</organism>
<dbReference type="EnsemblPlants" id="Kaladp0011s1132.1.v1.1">
    <property type="protein sequence ID" value="Kaladp0011s1132.1.v1.1.CDS.1"/>
    <property type="gene ID" value="Kaladp0011s1132.v1.1"/>
</dbReference>
<dbReference type="Gramene" id="Kaladp0011s1132.1.v1.1">
    <property type="protein sequence ID" value="Kaladp0011s1132.1.v1.1.CDS.1"/>
    <property type="gene ID" value="Kaladp0011s1132.v1.1"/>
</dbReference>
<evidence type="ECO:0000313" key="2">
    <source>
        <dbReference type="EnsemblPlants" id="Kaladp0011s1132.2.v1.1.CDS.1"/>
    </source>
</evidence>
<dbReference type="AlphaFoldDB" id="A0A7N0RJT8"/>
<dbReference type="EnsemblPlants" id="Kaladp0011s1132.3.v1.1">
    <property type="protein sequence ID" value="Kaladp0011s1132.3.v1.1.CDS.1"/>
    <property type="gene ID" value="Kaladp0011s1132.v1.1"/>
</dbReference>
<dbReference type="OMA" id="KQWIHEF"/>
<sequence length="154" mass="16862">MQQQTTKNFQSARSHSPASAVLAKGILTSDEFKFGFPSTGLSAVSFKWWESSSPHDKESSTKVNAETKAPKCESKEAEKEVPPPENVEVAVSNFLNSDSLTAIRKRAAEEGREALKLGVCKRNTIQKISGKHKKLLLKIFGPSLPSEWVDISSS</sequence>
<dbReference type="Gramene" id="Kaladp0011s1132.3.v1.1">
    <property type="protein sequence ID" value="Kaladp0011s1132.3.v1.1.CDS.1"/>
    <property type="gene ID" value="Kaladp0011s1132.v1.1"/>
</dbReference>
<dbReference type="Gramene" id="Kaladp0011s1132.2.v1.1">
    <property type="protein sequence ID" value="Kaladp0011s1132.2.v1.1.CDS.1"/>
    <property type="gene ID" value="Kaladp0011s1132.v1.1"/>
</dbReference>
<dbReference type="EnsemblPlants" id="Kaladp0011s1132.4.v1.1">
    <property type="protein sequence ID" value="Kaladp0011s1132.4.v1.1.CDS.1"/>
    <property type="gene ID" value="Kaladp0011s1132.v1.1"/>
</dbReference>
<protein>
    <submittedName>
        <fullName evidence="2">Uncharacterized protein</fullName>
    </submittedName>
</protein>
<evidence type="ECO:0000256" key="1">
    <source>
        <dbReference type="SAM" id="MobiDB-lite"/>
    </source>
</evidence>
<keyword evidence="3" id="KW-1185">Reference proteome</keyword>
<proteinExistence type="predicted"/>
<feature type="compositionally biased region" description="Basic and acidic residues" evidence="1">
    <location>
        <begin position="68"/>
        <end position="82"/>
    </location>
</feature>